<organism evidence="2 3">
    <name type="scientific">Lujinxingia vulgaris</name>
    <dbReference type="NCBI Taxonomy" id="2600176"/>
    <lineage>
        <taxon>Bacteria</taxon>
        <taxon>Deltaproteobacteria</taxon>
        <taxon>Bradymonadales</taxon>
        <taxon>Lujinxingiaceae</taxon>
        <taxon>Lujinxingia</taxon>
    </lineage>
</organism>
<feature type="region of interest" description="Disordered" evidence="1">
    <location>
        <begin position="155"/>
        <end position="181"/>
    </location>
</feature>
<evidence type="ECO:0008006" key="4">
    <source>
        <dbReference type="Google" id="ProtNLM"/>
    </source>
</evidence>
<comment type="caution">
    <text evidence="2">The sequence shown here is derived from an EMBL/GenBank/DDBJ whole genome shotgun (WGS) entry which is preliminary data.</text>
</comment>
<dbReference type="AlphaFoldDB" id="A0A5C6XG99"/>
<reference evidence="2 3" key="1">
    <citation type="submission" date="2019-08" db="EMBL/GenBank/DDBJ databases">
        <title>Bradymonadales sp. TMQ2.</title>
        <authorList>
            <person name="Liang Q."/>
        </authorList>
    </citation>
    <scope>NUCLEOTIDE SEQUENCE [LARGE SCALE GENOMIC DNA]</scope>
    <source>
        <strain evidence="2 3">TMQ2</strain>
    </source>
</reference>
<sequence>MMTRSRLRDAALCVAAMAVMLSGCKAEEPGPEQVFRGFVENIWRGEDAQALEAVLPETRARLLEPLDEVEERVGEGHGLEPIDMLIVTRLDNPHELKEVEVVGELAEPPKEGTRVELALRMLDDREGNATMVYQGGRWYVDLPLDKVDTEQVLVPLNREQEGPQATPEGQPAAEQETEHSE</sequence>
<dbReference type="PROSITE" id="PS51257">
    <property type="entry name" value="PROKAR_LIPOPROTEIN"/>
    <property type="match status" value="1"/>
</dbReference>
<name>A0A5C6XG99_9DELT</name>
<dbReference type="EMBL" id="VOSL01000044">
    <property type="protein sequence ID" value="TXD36439.1"/>
    <property type="molecule type" value="Genomic_DNA"/>
</dbReference>
<evidence type="ECO:0000313" key="2">
    <source>
        <dbReference type="EMBL" id="TXD36439.1"/>
    </source>
</evidence>
<proteinExistence type="predicted"/>
<dbReference type="Proteomes" id="UP000321046">
    <property type="component" value="Unassembled WGS sequence"/>
</dbReference>
<accession>A0A5C6XG99</accession>
<gene>
    <name evidence="2" type="ORF">FRC96_10190</name>
</gene>
<evidence type="ECO:0000313" key="3">
    <source>
        <dbReference type="Proteomes" id="UP000321046"/>
    </source>
</evidence>
<protein>
    <recommendedName>
        <fullName evidence="4">DUF4878 domain-containing protein</fullName>
    </recommendedName>
</protein>
<evidence type="ECO:0000256" key="1">
    <source>
        <dbReference type="SAM" id="MobiDB-lite"/>
    </source>
</evidence>